<organism evidence="2">
    <name type="scientific">viral metagenome</name>
    <dbReference type="NCBI Taxonomy" id="1070528"/>
    <lineage>
        <taxon>unclassified sequences</taxon>
        <taxon>metagenomes</taxon>
        <taxon>organismal metagenomes</taxon>
    </lineage>
</organism>
<proteinExistence type="predicted"/>
<dbReference type="EMBL" id="MN740347">
    <property type="protein sequence ID" value="QHU01729.1"/>
    <property type="molecule type" value="Genomic_DNA"/>
</dbReference>
<dbReference type="Pfam" id="PF08325">
    <property type="entry name" value="WLM"/>
    <property type="match status" value="1"/>
</dbReference>
<evidence type="ECO:0000313" key="2">
    <source>
        <dbReference type="EMBL" id="QHU01729.1"/>
    </source>
</evidence>
<name>A0A6C0J7T6_9ZZZZ</name>
<accession>A0A6C0J7T6</accession>
<dbReference type="AlphaFoldDB" id="A0A6C0J7T6"/>
<feature type="domain" description="WLM" evidence="1">
    <location>
        <begin position="103"/>
        <end position="166"/>
    </location>
</feature>
<protein>
    <recommendedName>
        <fullName evidence="1">WLM domain-containing protein</fullName>
    </recommendedName>
</protein>
<sequence>MGLVLYFTLGVLVVSGLMYYENKTNDLIKIVSTHDGREYLVRNLPDSIYAADMLANVRERLVTLCEYLALKDDSERTKRLLRKFNPDNIMEVKGGSKYTSYSINKGEKIVFCLRSRDGENKLIDLNTVMFVALHEISHIMTKSIGHTPEFWKNFKYLLKVAVQLDLYKEVDYSINPQKYCGMTVTDTPLTDDSI</sequence>
<dbReference type="InterPro" id="IPR013536">
    <property type="entry name" value="WLM_dom"/>
</dbReference>
<evidence type="ECO:0000259" key="1">
    <source>
        <dbReference type="Pfam" id="PF08325"/>
    </source>
</evidence>
<reference evidence="2" key="1">
    <citation type="journal article" date="2020" name="Nature">
        <title>Giant virus diversity and host interactions through global metagenomics.</title>
        <authorList>
            <person name="Schulz F."/>
            <person name="Roux S."/>
            <person name="Paez-Espino D."/>
            <person name="Jungbluth S."/>
            <person name="Walsh D.A."/>
            <person name="Denef V.J."/>
            <person name="McMahon K.D."/>
            <person name="Konstantinidis K.T."/>
            <person name="Eloe-Fadrosh E.A."/>
            <person name="Kyrpides N.C."/>
            <person name="Woyke T."/>
        </authorList>
    </citation>
    <scope>NUCLEOTIDE SEQUENCE</scope>
    <source>
        <strain evidence="2">GVMAG-M-3300025874-2</strain>
    </source>
</reference>